<evidence type="ECO:0000259" key="4">
    <source>
        <dbReference type="Pfam" id="PF02729"/>
    </source>
</evidence>
<sequence length="321" mass="35153">MMDIASRPPGPESGLFSLADLEPATITRLASRSTELFDDREAHDRPLRDQVIGVLFTRTSTRTRTAFTVGTVRLGGTPVTYGPDDLQLSTGESLPDTGRVLGAMLDTLVARTAGPLTELRVLSQYGQLPTVNAMAAEEHPTQGICDLATLQLRFGDLSGVRLLYVGEGNNTAVALAHGLSTVPGARITFACPLGYGLPDAELARAAKRAAWSGAHLDQLHDLGHLPHEVDVVYTTRWRTTGTTRRDPAWRQAFRPFHVNQEFVNRWPDAWFMHDLPAHRGDEVSPAVLDGRRSLAWTQAAMKLPSAMAVLEWVTTVRPPRH</sequence>
<dbReference type="SUPFAM" id="SSF53671">
    <property type="entry name" value="Aspartate/ornithine carbamoyltransferase"/>
    <property type="match status" value="1"/>
</dbReference>
<evidence type="ECO:0000256" key="1">
    <source>
        <dbReference type="ARBA" id="ARBA00022679"/>
    </source>
</evidence>
<proteinExistence type="inferred from homology"/>
<feature type="domain" description="Aspartate/ornithine carbamoyltransferase carbamoyl-P binding" evidence="4">
    <location>
        <begin position="15"/>
        <end position="151"/>
    </location>
</feature>
<evidence type="ECO:0000313" key="6">
    <source>
        <dbReference type="Proteomes" id="UP001220022"/>
    </source>
</evidence>
<dbReference type="Proteomes" id="UP001220022">
    <property type="component" value="Unassembled WGS sequence"/>
</dbReference>
<dbReference type="PANTHER" id="PTHR45753:SF3">
    <property type="entry name" value="ORNITHINE TRANSCARBAMYLASE, MITOCHONDRIAL"/>
    <property type="match status" value="1"/>
</dbReference>
<evidence type="ECO:0000313" key="5">
    <source>
        <dbReference type="EMBL" id="MDF2256113.1"/>
    </source>
</evidence>
<protein>
    <submittedName>
        <fullName evidence="5">Ornithine carbamoyltransferase</fullName>
    </submittedName>
</protein>
<dbReference type="PANTHER" id="PTHR45753">
    <property type="entry name" value="ORNITHINE CARBAMOYLTRANSFERASE, MITOCHONDRIAL"/>
    <property type="match status" value="1"/>
</dbReference>
<dbReference type="InterPro" id="IPR006130">
    <property type="entry name" value="Asp/Orn_carbamoylTrfase"/>
</dbReference>
<evidence type="ECO:0000259" key="3">
    <source>
        <dbReference type="Pfam" id="PF00185"/>
    </source>
</evidence>
<evidence type="ECO:0000256" key="2">
    <source>
        <dbReference type="RuleBase" id="RU003634"/>
    </source>
</evidence>
<organism evidence="5 6">
    <name type="scientific">Streptantibioticus ferralitis</name>
    <dbReference type="NCBI Taxonomy" id="236510"/>
    <lineage>
        <taxon>Bacteria</taxon>
        <taxon>Bacillati</taxon>
        <taxon>Actinomycetota</taxon>
        <taxon>Actinomycetes</taxon>
        <taxon>Kitasatosporales</taxon>
        <taxon>Streptomycetaceae</taxon>
        <taxon>Streptantibioticus</taxon>
    </lineage>
</organism>
<dbReference type="InterPro" id="IPR002292">
    <property type="entry name" value="Orn/put_carbamltrans"/>
</dbReference>
<dbReference type="EMBL" id="JARHTQ010000005">
    <property type="protein sequence ID" value="MDF2256113.1"/>
    <property type="molecule type" value="Genomic_DNA"/>
</dbReference>
<comment type="similarity">
    <text evidence="2">Belongs to the aspartate/ornithine carbamoyltransferase superfamily.</text>
</comment>
<dbReference type="RefSeq" id="WP_275811708.1">
    <property type="nucleotide sequence ID" value="NZ_BAAANM010000015.1"/>
</dbReference>
<dbReference type="PRINTS" id="PR00100">
    <property type="entry name" value="AOTCASE"/>
</dbReference>
<feature type="domain" description="Aspartate/ornithine carbamoyltransferase Asp/Orn-binding" evidence="3">
    <location>
        <begin position="159"/>
        <end position="312"/>
    </location>
</feature>
<dbReference type="Gene3D" id="3.40.50.1370">
    <property type="entry name" value="Aspartate/ornithine carbamoyltransferase"/>
    <property type="match status" value="2"/>
</dbReference>
<accession>A0ABT5YXA5</accession>
<name>A0ABT5YXA5_9ACTN</name>
<dbReference type="InterPro" id="IPR036901">
    <property type="entry name" value="Asp/Orn_carbamoylTrfase_sf"/>
</dbReference>
<dbReference type="InterPro" id="IPR006131">
    <property type="entry name" value="Asp_carbamoyltransf_Asp/Orn-bd"/>
</dbReference>
<dbReference type="PRINTS" id="PR00102">
    <property type="entry name" value="OTCASE"/>
</dbReference>
<dbReference type="Pfam" id="PF02729">
    <property type="entry name" value="OTCace_N"/>
    <property type="match status" value="1"/>
</dbReference>
<keyword evidence="1 2" id="KW-0808">Transferase</keyword>
<dbReference type="InterPro" id="IPR006132">
    <property type="entry name" value="Asp/Orn_carbamoyltranf_P-bd"/>
</dbReference>
<keyword evidence="6" id="KW-1185">Reference proteome</keyword>
<gene>
    <name evidence="5" type="ORF">P2L57_10345</name>
</gene>
<dbReference type="Pfam" id="PF00185">
    <property type="entry name" value="OTCace"/>
    <property type="match status" value="1"/>
</dbReference>
<comment type="caution">
    <text evidence="5">The sequence shown here is derived from an EMBL/GenBank/DDBJ whole genome shotgun (WGS) entry which is preliminary data.</text>
</comment>
<reference evidence="5 6" key="1">
    <citation type="submission" date="2023-03" db="EMBL/GenBank/DDBJ databases">
        <title>Draft genome sequence of type strain Streptomyces ferralitis JCM 14344.</title>
        <authorList>
            <person name="Klaysubun C."/>
            <person name="Duangmal K."/>
        </authorList>
    </citation>
    <scope>NUCLEOTIDE SEQUENCE [LARGE SCALE GENOMIC DNA]</scope>
    <source>
        <strain evidence="5 6">JCM 14344</strain>
    </source>
</reference>